<comment type="caution">
    <text evidence="3">The sequence shown here is derived from an EMBL/GenBank/DDBJ whole genome shotgun (WGS) entry which is preliminary data.</text>
</comment>
<dbReference type="Pfam" id="PF07883">
    <property type="entry name" value="Cupin_2"/>
    <property type="match status" value="1"/>
</dbReference>
<reference evidence="3" key="1">
    <citation type="submission" date="2014-12" db="EMBL/GenBank/DDBJ databases">
        <title>The draft genome of the Tatumella morbirosei type strain, LMG23360T isolated from pineapple rot.</title>
        <authorList>
            <person name="Smits T.H."/>
            <person name="Palmer M."/>
            <person name="Venter S.N."/>
            <person name="Duffy B."/>
            <person name="Steenkamp E.T."/>
            <person name="Chan W.Y."/>
            <person name="Coutinho T.A."/>
            <person name="Coetzee M.P."/>
            <person name="De Maayer P."/>
        </authorList>
    </citation>
    <scope>NUCLEOTIDE SEQUENCE [LARGE SCALE GENOMIC DNA]</scope>
    <source>
        <strain evidence="3">LMG 23360</strain>
    </source>
</reference>
<evidence type="ECO:0000313" key="4">
    <source>
        <dbReference type="Proteomes" id="UP000029577"/>
    </source>
</evidence>
<dbReference type="GO" id="GO:0003700">
    <property type="term" value="F:DNA-binding transcription factor activity"/>
    <property type="evidence" value="ECO:0007669"/>
    <property type="project" value="TreeGrafter"/>
</dbReference>
<protein>
    <submittedName>
        <fullName evidence="3">XRE family transcriptional regulator</fullName>
    </submittedName>
</protein>
<keyword evidence="1" id="KW-0238">DNA-binding</keyword>
<gene>
    <name evidence="3" type="ORF">HA49_20580</name>
</gene>
<dbReference type="SUPFAM" id="SSF51182">
    <property type="entry name" value="RmlC-like cupins"/>
    <property type="match status" value="1"/>
</dbReference>
<evidence type="ECO:0000259" key="2">
    <source>
        <dbReference type="PROSITE" id="PS50943"/>
    </source>
</evidence>
<name>A0A095T0Q9_9GAMM</name>
<dbReference type="EMBL" id="JPKR02000005">
    <property type="protein sequence ID" value="KGD70332.1"/>
    <property type="molecule type" value="Genomic_DNA"/>
</dbReference>
<feature type="domain" description="HTH cro/C1-type" evidence="2">
    <location>
        <begin position="8"/>
        <end position="62"/>
    </location>
</feature>
<dbReference type="InterPro" id="IPR013096">
    <property type="entry name" value="Cupin_2"/>
</dbReference>
<dbReference type="PANTHER" id="PTHR46797:SF1">
    <property type="entry name" value="METHYLPHOSPHONATE SYNTHASE"/>
    <property type="match status" value="1"/>
</dbReference>
<dbReference type="InterPro" id="IPR050807">
    <property type="entry name" value="TransReg_Diox_bact_type"/>
</dbReference>
<dbReference type="CDD" id="cd00093">
    <property type="entry name" value="HTH_XRE"/>
    <property type="match status" value="1"/>
</dbReference>
<evidence type="ECO:0000313" key="3">
    <source>
        <dbReference type="EMBL" id="KGD70332.1"/>
    </source>
</evidence>
<proteinExistence type="predicted"/>
<dbReference type="STRING" id="642227.HA49_20580"/>
<dbReference type="GO" id="GO:0003677">
    <property type="term" value="F:DNA binding"/>
    <property type="evidence" value="ECO:0007669"/>
    <property type="project" value="UniProtKB-KW"/>
</dbReference>
<dbReference type="Gene3D" id="2.60.120.10">
    <property type="entry name" value="Jelly Rolls"/>
    <property type="match status" value="1"/>
</dbReference>
<dbReference type="eggNOG" id="COG3837">
    <property type="taxonomic scope" value="Bacteria"/>
</dbReference>
<dbReference type="InterPro" id="IPR001387">
    <property type="entry name" value="Cro/C1-type_HTH"/>
</dbReference>
<dbReference type="SUPFAM" id="SSF47413">
    <property type="entry name" value="lambda repressor-like DNA-binding domains"/>
    <property type="match status" value="1"/>
</dbReference>
<keyword evidence="4" id="KW-1185">Reference proteome</keyword>
<dbReference type="PROSITE" id="PS50943">
    <property type="entry name" value="HTH_CROC1"/>
    <property type="match status" value="1"/>
</dbReference>
<accession>A0A095T0Q9</accession>
<dbReference type="Pfam" id="PF13560">
    <property type="entry name" value="HTH_31"/>
    <property type="match status" value="1"/>
</dbReference>
<dbReference type="Proteomes" id="UP000029577">
    <property type="component" value="Unassembled WGS sequence"/>
</dbReference>
<dbReference type="PANTHER" id="PTHR46797">
    <property type="entry name" value="HTH-TYPE TRANSCRIPTIONAL REGULATOR"/>
    <property type="match status" value="1"/>
</dbReference>
<dbReference type="CDD" id="cd02209">
    <property type="entry name" value="cupin_XRE_C"/>
    <property type="match status" value="1"/>
</dbReference>
<evidence type="ECO:0000256" key="1">
    <source>
        <dbReference type="ARBA" id="ARBA00023125"/>
    </source>
</evidence>
<organism evidence="3 4">
    <name type="scientific">Tatumella morbirosei</name>
    <dbReference type="NCBI Taxonomy" id="642227"/>
    <lineage>
        <taxon>Bacteria</taxon>
        <taxon>Pseudomonadati</taxon>
        <taxon>Pseudomonadota</taxon>
        <taxon>Gammaproteobacteria</taxon>
        <taxon>Enterobacterales</taxon>
        <taxon>Erwiniaceae</taxon>
        <taxon>Tatumella</taxon>
    </lineage>
</organism>
<dbReference type="AlphaFoldDB" id="A0A095T0Q9"/>
<dbReference type="GO" id="GO:0005829">
    <property type="term" value="C:cytosol"/>
    <property type="evidence" value="ECO:0007669"/>
    <property type="project" value="TreeGrafter"/>
</dbReference>
<sequence length="185" mass="20296">MPGLGGRLKHARLVAELTLKQVAVQAGCSESLISKLEHDAASPSLAMLHRLARALNTNISDLTAETWEQEEPVQTASKRSRTRFVKRNKGGGIELERLTPSRKGMLLQGNIHIIAPDTRSDGLIEHQGEEMGYVLTGSIELILGDKSYSLSAGDSFHFPSHIPHGYHNHGDEEAQVLWVNTPVTF</sequence>
<dbReference type="InterPro" id="IPR014710">
    <property type="entry name" value="RmlC-like_jellyroll"/>
</dbReference>
<dbReference type="InterPro" id="IPR011051">
    <property type="entry name" value="RmlC_Cupin_sf"/>
</dbReference>
<dbReference type="eggNOG" id="COG1396">
    <property type="taxonomic scope" value="Bacteria"/>
</dbReference>
<dbReference type="InterPro" id="IPR010982">
    <property type="entry name" value="Lambda_DNA-bd_dom_sf"/>
</dbReference>
<dbReference type="Gene3D" id="1.10.260.40">
    <property type="entry name" value="lambda repressor-like DNA-binding domains"/>
    <property type="match status" value="1"/>
</dbReference>
<dbReference type="SMART" id="SM00530">
    <property type="entry name" value="HTH_XRE"/>
    <property type="match status" value="1"/>
</dbReference>